<evidence type="ECO:0000256" key="1">
    <source>
        <dbReference type="ARBA" id="ARBA00008791"/>
    </source>
</evidence>
<comment type="caution">
    <text evidence="4">The sequence shown here is derived from an EMBL/GenBank/DDBJ whole genome shotgun (WGS) entry which is preliminary data.</text>
</comment>
<dbReference type="CDD" id="cd00293">
    <property type="entry name" value="USP-like"/>
    <property type="match status" value="2"/>
</dbReference>
<sequence>MASKKTKKSRTAKKAFRPPTLAKPVIAPRVNRALRVLVAWPPHAGSVGEDLASTVAWLAQENPLVVRTATVISQTWPQTDTPAAAADQADLYPTASSDLYPTSPDTSGSHGTPGAGVGAAEALGAPVAGSASPTSFTAAREAFNTWLEAEMAAAGESARAALLAAGVPEKMLDEEQLAMVYSDHSETSRLIEAGEEFGADVILLGSQADSPDGRFRMGSTADALLHCSPLPLMLVPRNLDFSKAGPTRVNCAYVDTEQSQQALRHASDLARRWDVPLRLVAFSPAGVSLDPTQVAFGDAVDAAGAGSAGAVGSNNAAAPLAEAWQVQAKELLERGRKRALSRHPELEVTPKTGIGASWEEAVGAIKWRKGDLMVMGSSVLGDFNRVFIGPSTNQILRHVPVPVFLSTV</sequence>
<evidence type="ECO:0000256" key="2">
    <source>
        <dbReference type="SAM" id="MobiDB-lite"/>
    </source>
</evidence>
<feature type="domain" description="UspA" evidence="3">
    <location>
        <begin position="134"/>
        <end position="236"/>
    </location>
</feature>
<dbReference type="InterPro" id="IPR006016">
    <property type="entry name" value="UspA"/>
</dbReference>
<reference evidence="4 5" key="1">
    <citation type="submission" date="2019-08" db="EMBL/GenBank/DDBJ databases">
        <title>Draft genome of C. urealyticum strain VH4248.</title>
        <authorList>
            <person name="Navas J."/>
        </authorList>
    </citation>
    <scope>NUCLEOTIDE SEQUENCE [LARGE SCALE GENOMIC DNA]</scope>
    <source>
        <strain evidence="4 5">VH4248</strain>
    </source>
</reference>
<dbReference type="Proteomes" id="UP000324726">
    <property type="component" value="Unassembled WGS sequence"/>
</dbReference>
<feature type="region of interest" description="Disordered" evidence="2">
    <location>
        <begin position="94"/>
        <end position="118"/>
    </location>
</feature>
<protein>
    <submittedName>
        <fullName evidence="4">Universal stress protein</fullName>
    </submittedName>
</protein>
<dbReference type="SUPFAM" id="SSF52402">
    <property type="entry name" value="Adenine nucleotide alpha hydrolases-like"/>
    <property type="match status" value="2"/>
</dbReference>
<proteinExistence type="inferred from homology"/>
<dbReference type="Gene3D" id="3.40.50.12370">
    <property type="match status" value="1"/>
</dbReference>
<dbReference type="EMBL" id="VSZI01000001">
    <property type="protein sequence ID" value="TYR19656.1"/>
    <property type="molecule type" value="Genomic_DNA"/>
</dbReference>
<evidence type="ECO:0000313" key="4">
    <source>
        <dbReference type="EMBL" id="TYR19656.1"/>
    </source>
</evidence>
<accession>A0A5D4FT06</accession>
<name>A0A5D4FT06_9CORY</name>
<gene>
    <name evidence="4" type="ORF">FYJ87_01165</name>
</gene>
<dbReference type="AlphaFoldDB" id="A0A5D4FT06"/>
<comment type="similarity">
    <text evidence="1">Belongs to the universal stress protein A family.</text>
</comment>
<evidence type="ECO:0000259" key="3">
    <source>
        <dbReference type="Pfam" id="PF00582"/>
    </source>
</evidence>
<organism evidence="4 5">
    <name type="scientific">Corynebacterium urealyticum</name>
    <dbReference type="NCBI Taxonomy" id="43771"/>
    <lineage>
        <taxon>Bacteria</taxon>
        <taxon>Bacillati</taxon>
        <taxon>Actinomycetota</taxon>
        <taxon>Actinomycetes</taxon>
        <taxon>Mycobacteriales</taxon>
        <taxon>Corynebacteriaceae</taxon>
        <taxon>Corynebacterium</taxon>
    </lineage>
</organism>
<evidence type="ECO:0000313" key="5">
    <source>
        <dbReference type="Proteomes" id="UP000324726"/>
    </source>
</evidence>
<dbReference type="Pfam" id="PF00582">
    <property type="entry name" value="Usp"/>
    <property type="match status" value="2"/>
</dbReference>
<feature type="domain" description="UspA" evidence="3">
    <location>
        <begin position="248"/>
        <end position="404"/>
    </location>
</feature>
<dbReference type="PANTHER" id="PTHR46268">
    <property type="entry name" value="STRESS RESPONSE PROTEIN NHAX"/>
    <property type="match status" value="1"/>
</dbReference>
<dbReference type="RefSeq" id="WP_148811400.1">
    <property type="nucleotide sequence ID" value="NZ_VSZI01000001.1"/>
</dbReference>
<feature type="compositionally biased region" description="Polar residues" evidence="2">
    <location>
        <begin position="96"/>
        <end position="110"/>
    </location>
</feature>
<dbReference type="PANTHER" id="PTHR46268:SF6">
    <property type="entry name" value="UNIVERSAL STRESS PROTEIN UP12"/>
    <property type="match status" value="1"/>
</dbReference>